<organism evidence="1 2">
    <name type="scientific">Araneus ventricosus</name>
    <name type="common">Orbweaver spider</name>
    <name type="synonym">Epeira ventricosa</name>
    <dbReference type="NCBI Taxonomy" id="182803"/>
    <lineage>
        <taxon>Eukaryota</taxon>
        <taxon>Metazoa</taxon>
        <taxon>Ecdysozoa</taxon>
        <taxon>Arthropoda</taxon>
        <taxon>Chelicerata</taxon>
        <taxon>Arachnida</taxon>
        <taxon>Araneae</taxon>
        <taxon>Araneomorphae</taxon>
        <taxon>Entelegynae</taxon>
        <taxon>Araneoidea</taxon>
        <taxon>Araneidae</taxon>
        <taxon>Araneus</taxon>
    </lineage>
</organism>
<accession>A0A4Y2SB56</accession>
<dbReference type="AlphaFoldDB" id="A0A4Y2SB56"/>
<reference evidence="1 2" key="1">
    <citation type="journal article" date="2019" name="Sci. Rep.">
        <title>Orb-weaving spider Araneus ventricosus genome elucidates the spidroin gene catalogue.</title>
        <authorList>
            <person name="Kono N."/>
            <person name="Nakamura H."/>
            <person name="Ohtoshi R."/>
            <person name="Moran D.A.P."/>
            <person name="Shinohara A."/>
            <person name="Yoshida Y."/>
            <person name="Fujiwara M."/>
            <person name="Mori M."/>
            <person name="Tomita M."/>
            <person name="Arakawa K."/>
        </authorList>
    </citation>
    <scope>NUCLEOTIDE SEQUENCE [LARGE SCALE GENOMIC DNA]</scope>
</reference>
<protein>
    <submittedName>
        <fullName evidence="1">Uncharacterized protein</fullName>
    </submittedName>
</protein>
<evidence type="ECO:0000313" key="2">
    <source>
        <dbReference type="Proteomes" id="UP000499080"/>
    </source>
</evidence>
<sequence length="119" mass="13178">MMAAFLKITSYLVDQGKSCLKRNLNLRKKVLDFGLDGPVIKVIQKPAEFLLAFGLAADVFREAKDKCWTVSSQNLHEMQPIHSPIYWSPNPLTPSEADSGLSLTATKAGLRRLASFEGK</sequence>
<keyword evidence="2" id="KW-1185">Reference proteome</keyword>
<dbReference type="EMBL" id="BGPR01020791">
    <property type="protein sequence ID" value="GBN85474.1"/>
    <property type="molecule type" value="Genomic_DNA"/>
</dbReference>
<proteinExistence type="predicted"/>
<comment type="caution">
    <text evidence="1">The sequence shown here is derived from an EMBL/GenBank/DDBJ whole genome shotgun (WGS) entry which is preliminary data.</text>
</comment>
<evidence type="ECO:0000313" key="1">
    <source>
        <dbReference type="EMBL" id="GBN85474.1"/>
    </source>
</evidence>
<gene>
    <name evidence="1" type="ORF">AVEN_101076_1</name>
</gene>
<name>A0A4Y2SB56_ARAVE</name>
<dbReference type="Proteomes" id="UP000499080">
    <property type="component" value="Unassembled WGS sequence"/>
</dbReference>